<keyword evidence="1" id="KW-0812">Transmembrane</keyword>
<dbReference type="AlphaFoldDB" id="A0AAN9IM72"/>
<keyword evidence="1" id="KW-1133">Transmembrane helix</keyword>
<feature type="transmembrane region" description="Helical" evidence="1">
    <location>
        <begin position="24"/>
        <end position="42"/>
    </location>
</feature>
<keyword evidence="3" id="KW-1185">Reference proteome</keyword>
<keyword evidence="1" id="KW-0472">Membrane</keyword>
<proteinExistence type="predicted"/>
<dbReference type="PANTHER" id="PTHR34967:SF1">
    <property type="entry name" value="OS02G0257200 PROTEIN"/>
    <property type="match status" value="1"/>
</dbReference>
<feature type="transmembrane region" description="Helical" evidence="1">
    <location>
        <begin position="54"/>
        <end position="77"/>
    </location>
</feature>
<dbReference type="Proteomes" id="UP001372338">
    <property type="component" value="Unassembled WGS sequence"/>
</dbReference>
<gene>
    <name evidence="2" type="ORF">RIF29_11527</name>
</gene>
<feature type="transmembrane region" description="Helical" evidence="1">
    <location>
        <begin position="170"/>
        <end position="188"/>
    </location>
</feature>
<evidence type="ECO:0000313" key="3">
    <source>
        <dbReference type="Proteomes" id="UP001372338"/>
    </source>
</evidence>
<protein>
    <recommendedName>
        <fullName evidence="4">Transmembrane protein</fullName>
    </recommendedName>
</protein>
<sequence>MVKLASAREFRTYGPGLSRNRCEYINAGLYLFANVILCCAFASQLSSEARISGLVLFLVAFALILIVNLHDIFAHLAGVDFRLHLMSFDLQLFFVEFSVPVVQVLGTLLCFLGILFLFIQEEKGHVYFKLEKHALKMLVAGPVLWVVGSIHNACQIYERADGHVQILQQCVYIPLLIGSLSFMLSAILNYQEQSRVIHHGIHLLGGTWIWLGIFGSLFFLIGGLTNVIKVFKMQQMNGLRLEKLRGGAHERLVNAREGQIPLILEHHHHHHQARSHPVEETKVTLPVPTPYKDVLIGQTLS</sequence>
<organism evidence="2 3">
    <name type="scientific">Crotalaria pallida</name>
    <name type="common">Smooth rattlebox</name>
    <name type="synonym">Crotalaria striata</name>
    <dbReference type="NCBI Taxonomy" id="3830"/>
    <lineage>
        <taxon>Eukaryota</taxon>
        <taxon>Viridiplantae</taxon>
        <taxon>Streptophyta</taxon>
        <taxon>Embryophyta</taxon>
        <taxon>Tracheophyta</taxon>
        <taxon>Spermatophyta</taxon>
        <taxon>Magnoliopsida</taxon>
        <taxon>eudicotyledons</taxon>
        <taxon>Gunneridae</taxon>
        <taxon>Pentapetalae</taxon>
        <taxon>rosids</taxon>
        <taxon>fabids</taxon>
        <taxon>Fabales</taxon>
        <taxon>Fabaceae</taxon>
        <taxon>Papilionoideae</taxon>
        <taxon>50 kb inversion clade</taxon>
        <taxon>genistoids sensu lato</taxon>
        <taxon>core genistoids</taxon>
        <taxon>Crotalarieae</taxon>
        <taxon>Crotalaria</taxon>
    </lineage>
</organism>
<feature type="transmembrane region" description="Helical" evidence="1">
    <location>
        <begin position="208"/>
        <end position="231"/>
    </location>
</feature>
<reference evidence="2 3" key="1">
    <citation type="submission" date="2024-01" db="EMBL/GenBank/DDBJ databases">
        <title>The genomes of 5 underutilized Papilionoideae crops provide insights into root nodulation and disease resistanc.</title>
        <authorList>
            <person name="Yuan L."/>
        </authorList>
    </citation>
    <scope>NUCLEOTIDE SEQUENCE [LARGE SCALE GENOMIC DNA]</scope>
    <source>
        <strain evidence="2">ZHUSHIDOU_FW_LH</strain>
        <tissue evidence="2">Leaf</tissue>
    </source>
</reference>
<dbReference type="EMBL" id="JAYWIO010000002">
    <property type="protein sequence ID" value="KAK7282612.1"/>
    <property type="molecule type" value="Genomic_DNA"/>
</dbReference>
<feature type="transmembrane region" description="Helical" evidence="1">
    <location>
        <begin position="97"/>
        <end position="119"/>
    </location>
</feature>
<evidence type="ECO:0000256" key="1">
    <source>
        <dbReference type="SAM" id="Phobius"/>
    </source>
</evidence>
<comment type="caution">
    <text evidence="2">The sequence shown here is derived from an EMBL/GenBank/DDBJ whole genome shotgun (WGS) entry which is preliminary data.</text>
</comment>
<accession>A0AAN9IM72</accession>
<name>A0AAN9IM72_CROPI</name>
<evidence type="ECO:0008006" key="4">
    <source>
        <dbReference type="Google" id="ProtNLM"/>
    </source>
</evidence>
<dbReference type="PANTHER" id="PTHR34967">
    <property type="entry name" value="OS02G0257200 PROTEIN"/>
    <property type="match status" value="1"/>
</dbReference>
<evidence type="ECO:0000313" key="2">
    <source>
        <dbReference type="EMBL" id="KAK7282612.1"/>
    </source>
</evidence>